<keyword evidence="3" id="KW-0808">Transferase</keyword>
<dbReference type="RefSeq" id="WP_246183700.1">
    <property type="nucleotide sequence ID" value="NZ_CABPSB010000001.1"/>
</dbReference>
<sequence length="408" mass="45567">MLDKLMEVAVSRWSERIRQDLDLPVRLTLPLDKSFDLGTFASPRVTLRVNQAAAIPALLEPSLDTLGEAYIRSHIDIDGDLADVMRVAYALAGGAATRQGASASPVTKLARRFSHSKKEDRDSIQYHYDVSNEFYQLWLDERMVYSCAYFEHGDESLDAAQLKKIDHILNKIRIEPGNTLLDIGCGWGALVIRAAQRFGIKCVGITLSERQLALGRERVAALGLTDRVELRLQDYRDVTGSFDRITSVGMFEHVGLANMQAYFTVVGELLADGGVALNHGITSTDALSSDTPFGGGTFIDKYVFPAGELPHLSFAIQAMQSGGLEVLDVENLRRHYAQTLQEWTSRYERHGDAIREMIGDMKYRIWRVYLAGCAYAFEVDNVAIFQVVCQKARQNAGTIPRARKYMYA</sequence>
<dbReference type="GO" id="GO:0032259">
    <property type="term" value="P:methylation"/>
    <property type="evidence" value="ECO:0007669"/>
    <property type="project" value="UniProtKB-KW"/>
</dbReference>
<dbReference type="InterPro" id="IPR003333">
    <property type="entry name" value="CMAS"/>
</dbReference>
<dbReference type="PANTHER" id="PTHR43667">
    <property type="entry name" value="CYCLOPROPANE-FATTY-ACYL-PHOSPHOLIPID SYNTHASE"/>
    <property type="match status" value="1"/>
</dbReference>
<dbReference type="GO" id="GO:0008168">
    <property type="term" value="F:methyltransferase activity"/>
    <property type="evidence" value="ECO:0007669"/>
    <property type="project" value="UniProtKB-KW"/>
</dbReference>
<dbReference type="InterPro" id="IPR050723">
    <property type="entry name" value="CFA/CMAS"/>
</dbReference>
<gene>
    <name evidence="8" type="ORF">PAN31108_00060</name>
</gene>
<evidence type="ECO:0000256" key="1">
    <source>
        <dbReference type="ARBA" id="ARBA00010815"/>
    </source>
</evidence>
<evidence type="ECO:0000256" key="2">
    <source>
        <dbReference type="ARBA" id="ARBA00022603"/>
    </source>
</evidence>
<organism evidence="8 9">
    <name type="scientific">Pandoraea anhela</name>
    <dbReference type="NCBI Taxonomy" id="2508295"/>
    <lineage>
        <taxon>Bacteria</taxon>
        <taxon>Pseudomonadati</taxon>
        <taxon>Pseudomonadota</taxon>
        <taxon>Betaproteobacteria</taxon>
        <taxon>Burkholderiales</taxon>
        <taxon>Burkholderiaceae</taxon>
        <taxon>Pandoraea</taxon>
    </lineage>
</organism>
<protein>
    <submittedName>
        <fullName evidence="8">Cyclopropane-fatty-acyl-phospholipid synthase</fullName>
    </submittedName>
</protein>
<evidence type="ECO:0000256" key="5">
    <source>
        <dbReference type="ARBA" id="ARBA00023098"/>
    </source>
</evidence>
<dbReference type="PANTHER" id="PTHR43667:SF1">
    <property type="entry name" value="CYCLOPROPANE-FATTY-ACYL-PHOSPHOLIPID SYNTHASE"/>
    <property type="match status" value="1"/>
</dbReference>
<feature type="active site" evidence="6">
    <location>
        <position position="373"/>
    </location>
</feature>
<dbReference type="Pfam" id="PF02353">
    <property type="entry name" value="CMAS"/>
    <property type="match status" value="1"/>
</dbReference>
<reference evidence="8 9" key="1">
    <citation type="submission" date="2019-08" db="EMBL/GenBank/DDBJ databases">
        <authorList>
            <person name="Peeters C."/>
        </authorList>
    </citation>
    <scope>NUCLEOTIDE SEQUENCE [LARGE SCALE GENOMIC DNA]</scope>
    <source>
        <strain evidence="8 9">LMG 31108</strain>
    </source>
</reference>
<dbReference type="GO" id="GO:0008610">
    <property type="term" value="P:lipid biosynthetic process"/>
    <property type="evidence" value="ECO:0007669"/>
    <property type="project" value="InterPro"/>
</dbReference>
<keyword evidence="2" id="KW-0489">Methyltransferase</keyword>
<dbReference type="InterPro" id="IPR057206">
    <property type="entry name" value="DUF7884"/>
</dbReference>
<dbReference type="EMBL" id="CABPSB010000001">
    <property type="protein sequence ID" value="VVD60067.1"/>
    <property type="molecule type" value="Genomic_DNA"/>
</dbReference>
<dbReference type="Gene3D" id="3.40.50.150">
    <property type="entry name" value="Vaccinia Virus protein VP39"/>
    <property type="match status" value="1"/>
</dbReference>
<dbReference type="PIRSF" id="PIRSF003085">
    <property type="entry name" value="CMAS"/>
    <property type="match status" value="1"/>
</dbReference>
<dbReference type="SUPFAM" id="SSF53335">
    <property type="entry name" value="S-adenosyl-L-methionine-dependent methyltransferases"/>
    <property type="match status" value="1"/>
</dbReference>
<evidence type="ECO:0000313" key="9">
    <source>
        <dbReference type="Proteomes" id="UP000406256"/>
    </source>
</evidence>
<dbReference type="InterPro" id="IPR029063">
    <property type="entry name" value="SAM-dependent_MTases_sf"/>
</dbReference>
<dbReference type="Proteomes" id="UP000406256">
    <property type="component" value="Unassembled WGS sequence"/>
</dbReference>
<keyword evidence="4" id="KW-0949">S-adenosyl-L-methionine</keyword>
<name>A0A5E4RA56_9BURK</name>
<keyword evidence="9" id="KW-1185">Reference proteome</keyword>
<feature type="domain" description="DUF7884" evidence="7">
    <location>
        <begin position="14"/>
        <end position="93"/>
    </location>
</feature>
<dbReference type="AlphaFoldDB" id="A0A5E4RA56"/>
<comment type="similarity">
    <text evidence="1">Belongs to the CFA/CMAS family.</text>
</comment>
<evidence type="ECO:0000256" key="4">
    <source>
        <dbReference type="ARBA" id="ARBA00022691"/>
    </source>
</evidence>
<accession>A0A5E4RA56</accession>
<evidence type="ECO:0000313" key="8">
    <source>
        <dbReference type="EMBL" id="VVD60067.1"/>
    </source>
</evidence>
<dbReference type="CDD" id="cd02440">
    <property type="entry name" value="AdoMet_MTases"/>
    <property type="match status" value="1"/>
</dbReference>
<evidence type="ECO:0000256" key="6">
    <source>
        <dbReference type="PIRSR" id="PIRSR003085-1"/>
    </source>
</evidence>
<keyword evidence="5" id="KW-0443">Lipid metabolism</keyword>
<dbReference type="Pfam" id="PF25371">
    <property type="entry name" value="DUF7884"/>
    <property type="match status" value="1"/>
</dbReference>
<evidence type="ECO:0000256" key="3">
    <source>
        <dbReference type="ARBA" id="ARBA00022679"/>
    </source>
</evidence>
<evidence type="ECO:0000259" key="7">
    <source>
        <dbReference type="Pfam" id="PF25371"/>
    </source>
</evidence>
<proteinExistence type="inferred from homology"/>